<gene>
    <name evidence="1" type="ORF">sscle_01g000940</name>
</gene>
<reference evidence="2" key="1">
    <citation type="journal article" date="2017" name="Genome Biol. Evol.">
        <title>The complete genome sequence of the phytopathogenic fungus Sclerotinia sclerotiorum reveals insights into the genome architecture of broad host range pathogens.</title>
        <authorList>
            <person name="Derbyshire M."/>
            <person name="Denton-Giles M."/>
            <person name="Hegedus D."/>
            <person name="Seifbarghy S."/>
            <person name="Rollins J."/>
            <person name="van Kan J."/>
            <person name="Seidl M.F."/>
            <person name="Faino L."/>
            <person name="Mbengue M."/>
            <person name="Navaud O."/>
            <person name="Raffaele S."/>
            <person name="Hammond-Kosack K."/>
            <person name="Heard S."/>
            <person name="Oliver R."/>
        </authorList>
    </citation>
    <scope>NUCLEOTIDE SEQUENCE [LARGE SCALE GENOMIC DNA]</scope>
    <source>
        <strain evidence="2">ATCC 18683 / 1980 / Ss-1</strain>
    </source>
</reference>
<proteinExistence type="predicted"/>
<evidence type="ECO:0000313" key="2">
    <source>
        <dbReference type="Proteomes" id="UP000177798"/>
    </source>
</evidence>
<evidence type="ECO:0000313" key="1">
    <source>
        <dbReference type="EMBL" id="APA05324.1"/>
    </source>
</evidence>
<dbReference type="VEuPathDB" id="FungiDB:sscle_01g000940"/>
<dbReference type="AlphaFoldDB" id="A0A1D9PRK1"/>
<dbReference type="RefSeq" id="XP_001589092.1">
    <property type="nucleotide sequence ID" value="XM_001589042.1"/>
</dbReference>
<name>A0A1D9PRK1_SCLS1</name>
<accession>A0A1D9PRK1</accession>
<organism evidence="1 2">
    <name type="scientific">Sclerotinia sclerotiorum (strain ATCC 18683 / 1980 / Ss-1)</name>
    <name type="common">White mold</name>
    <name type="synonym">Whetzelinia sclerotiorum</name>
    <dbReference type="NCBI Taxonomy" id="665079"/>
    <lineage>
        <taxon>Eukaryota</taxon>
        <taxon>Fungi</taxon>
        <taxon>Dikarya</taxon>
        <taxon>Ascomycota</taxon>
        <taxon>Pezizomycotina</taxon>
        <taxon>Leotiomycetes</taxon>
        <taxon>Helotiales</taxon>
        <taxon>Sclerotiniaceae</taxon>
        <taxon>Sclerotinia</taxon>
    </lineage>
</organism>
<dbReference type="KEGG" id="ssl:SS1G_09725"/>
<protein>
    <submittedName>
        <fullName evidence="1">Uncharacterized protein</fullName>
    </submittedName>
</protein>
<dbReference type="EMBL" id="CP017814">
    <property type="protein sequence ID" value="APA05324.1"/>
    <property type="molecule type" value="Genomic_DNA"/>
</dbReference>
<dbReference type="Proteomes" id="UP000177798">
    <property type="component" value="Chromosome 1"/>
</dbReference>
<sequence length="81" mass="8992">MGDAEVRTHHMQLWVLEFRIKSGLFAAAHLLLLKEEGVPSLAYRASSKRVVAVCIAYSLEKCAIVLHERSYAVTETGSAFD</sequence>